<accession>H3B7E0</accession>
<reference evidence="2" key="2">
    <citation type="submission" date="2025-08" db="UniProtKB">
        <authorList>
            <consortium name="Ensembl"/>
        </authorList>
    </citation>
    <scope>IDENTIFICATION</scope>
</reference>
<dbReference type="SUPFAM" id="SSF53098">
    <property type="entry name" value="Ribonuclease H-like"/>
    <property type="match status" value="1"/>
</dbReference>
<proteinExistence type="predicted"/>
<feature type="region of interest" description="Disordered" evidence="1">
    <location>
        <begin position="205"/>
        <end position="265"/>
    </location>
</feature>
<evidence type="ECO:0000313" key="3">
    <source>
        <dbReference type="Proteomes" id="UP000008672"/>
    </source>
</evidence>
<dbReference type="PANTHER" id="PTHR37984">
    <property type="entry name" value="PROTEIN CBG26694"/>
    <property type="match status" value="1"/>
</dbReference>
<name>H3B7E0_LATCH</name>
<dbReference type="Ensembl" id="ENSLACT00000017941.1">
    <property type="protein sequence ID" value="ENSLACP00000017811.1"/>
    <property type="gene ID" value="ENSLACG00000015689.1"/>
</dbReference>
<reference evidence="2" key="3">
    <citation type="submission" date="2025-09" db="UniProtKB">
        <authorList>
            <consortium name="Ensembl"/>
        </authorList>
    </citation>
    <scope>IDENTIFICATION</scope>
</reference>
<feature type="compositionally biased region" description="Polar residues" evidence="1">
    <location>
        <begin position="206"/>
        <end position="221"/>
    </location>
</feature>
<evidence type="ECO:0008006" key="4">
    <source>
        <dbReference type="Google" id="ProtNLM"/>
    </source>
</evidence>
<protein>
    <recommendedName>
        <fullName evidence="4">Integrase catalytic domain-containing protein</fullName>
    </recommendedName>
</protein>
<dbReference type="PANTHER" id="PTHR37984:SF9">
    <property type="entry name" value="INTEGRASE CATALYTIC DOMAIN-CONTAINING PROTEIN"/>
    <property type="match status" value="1"/>
</dbReference>
<dbReference type="InParanoid" id="H3B7E0"/>
<dbReference type="InterPro" id="IPR012337">
    <property type="entry name" value="RNaseH-like_sf"/>
</dbReference>
<organism evidence="2 3">
    <name type="scientific">Latimeria chalumnae</name>
    <name type="common">Coelacanth</name>
    <dbReference type="NCBI Taxonomy" id="7897"/>
    <lineage>
        <taxon>Eukaryota</taxon>
        <taxon>Metazoa</taxon>
        <taxon>Chordata</taxon>
        <taxon>Craniata</taxon>
        <taxon>Vertebrata</taxon>
        <taxon>Euteleostomi</taxon>
        <taxon>Coelacanthiformes</taxon>
        <taxon>Coelacanthidae</taxon>
        <taxon>Latimeria</taxon>
    </lineage>
</organism>
<reference evidence="3" key="1">
    <citation type="submission" date="2011-08" db="EMBL/GenBank/DDBJ databases">
        <title>The draft genome of Latimeria chalumnae.</title>
        <authorList>
            <person name="Di Palma F."/>
            <person name="Alfoldi J."/>
            <person name="Johnson J."/>
            <person name="Berlin A."/>
            <person name="Gnerre S."/>
            <person name="Jaffe D."/>
            <person name="MacCallum I."/>
            <person name="Young S."/>
            <person name="Walker B.J."/>
            <person name="Lander E."/>
            <person name="Lindblad-Toh K."/>
        </authorList>
    </citation>
    <scope>NUCLEOTIDE SEQUENCE [LARGE SCALE GENOMIC DNA]</scope>
    <source>
        <strain evidence="3">Wild caught</strain>
    </source>
</reference>
<dbReference type="InterPro" id="IPR036397">
    <property type="entry name" value="RNaseH_sf"/>
</dbReference>
<dbReference type="Gene3D" id="3.30.420.10">
    <property type="entry name" value="Ribonuclease H-like superfamily/Ribonuclease H"/>
    <property type="match status" value="1"/>
</dbReference>
<dbReference type="EMBL" id="AFYH01036832">
    <property type="status" value="NOT_ANNOTATED_CDS"/>
    <property type="molecule type" value="Genomic_DNA"/>
</dbReference>
<evidence type="ECO:0000313" key="2">
    <source>
        <dbReference type="Ensembl" id="ENSLACP00000017811.1"/>
    </source>
</evidence>
<feature type="compositionally biased region" description="Polar residues" evidence="1">
    <location>
        <begin position="242"/>
        <end position="254"/>
    </location>
</feature>
<dbReference type="InterPro" id="IPR050951">
    <property type="entry name" value="Retrovirus_Pol_polyprotein"/>
</dbReference>
<dbReference type="Proteomes" id="UP000008672">
    <property type="component" value="Unassembled WGS sequence"/>
</dbReference>
<keyword evidence="3" id="KW-1185">Reference proteome</keyword>
<dbReference type="AlphaFoldDB" id="H3B7E0"/>
<dbReference type="eggNOG" id="ENOG502S8GQ">
    <property type="taxonomic scope" value="Eukaryota"/>
</dbReference>
<sequence>IAHLPDMMSQTTIIHLKNVFVRWGCPDELVTDNGPQFVGKAFKEFEHQITTSPHYLQANGEAERAVQIAKRIFKQEDPFLALLSYKATPLNATKSSPAQLIMGRQLRTPIPTLEKTLAPKWPNLKCVRQADRKAKAAYKFHFDKRSSTQQLPVLYPGDEVTVKLDDKQGWTTLATVQESHQTPRPYLIKTQDGMLRRNRRHLKFVTGQSNQGTDTLDNPSTPAEKKVETDPNTSDVGPIANSPHQSPVVKTSSGRIVKRPSCYRD</sequence>
<dbReference type="GeneTree" id="ENSGT00490000044642"/>
<dbReference type="GO" id="GO:0003676">
    <property type="term" value="F:nucleic acid binding"/>
    <property type="evidence" value="ECO:0007669"/>
    <property type="project" value="InterPro"/>
</dbReference>
<dbReference type="OMA" id="WGCPNEL"/>
<evidence type="ECO:0000256" key="1">
    <source>
        <dbReference type="SAM" id="MobiDB-lite"/>
    </source>
</evidence>